<reference evidence="2" key="1">
    <citation type="submission" date="2016-10" db="EMBL/GenBank/DDBJ databases">
        <authorList>
            <person name="Varghese N."/>
            <person name="Submissions S."/>
        </authorList>
    </citation>
    <scope>NUCLEOTIDE SEQUENCE [LARGE SCALE GENOMIC DNA]</scope>
    <source>
        <strain evidence="2">LMG 26031</strain>
    </source>
</reference>
<sequence length="151" mass="17326">MLESRLSEEARIALSRYSSDKAARTLVPLWLQFEAFLQSRGTLPSSIPGIPEESLRAYATFLDYGDRHVDDALIALSAVLLVCLHANYNARILRSIVIPRIRRPVQNRQWDAFRLRTYQPLEYSQLARSRRRRARHEACASDAARNEDAVT</sequence>
<evidence type="ECO:0000313" key="1">
    <source>
        <dbReference type="EMBL" id="SEI86334.1"/>
    </source>
</evidence>
<keyword evidence="2" id="KW-1185">Reference proteome</keyword>
<proteinExistence type="predicted"/>
<organism evidence="1 2">
    <name type="scientific">Paraburkholderia diazotrophica</name>
    <dbReference type="NCBI Taxonomy" id="667676"/>
    <lineage>
        <taxon>Bacteria</taxon>
        <taxon>Pseudomonadati</taxon>
        <taxon>Pseudomonadota</taxon>
        <taxon>Betaproteobacteria</taxon>
        <taxon>Burkholderiales</taxon>
        <taxon>Burkholderiaceae</taxon>
        <taxon>Paraburkholderia</taxon>
    </lineage>
</organism>
<dbReference type="AlphaFoldDB" id="A0A1H6U6Y5"/>
<evidence type="ECO:0000313" key="2">
    <source>
        <dbReference type="Proteomes" id="UP000198866"/>
    </source>
</evidence>
<dbReference type="Proteomes" id="UP000198866">
    <property type="component" value="Unassembled WGS sequence"/>
</dbReference>
<dbReference type="STRING" id="667676.SAMN05192539_1004343"/>
<dbReference type="RefSeq" id="WP_090864651.1">
    <property type="nucleotide sequence ID" value="NZ_FNYE01000004.1"/>
</dbReference>
<gene>
    <name evidence="1" type="ORF">SAMN05192539_1004343</name>
</gene>
<protein>
    <submittedName>
        <fullName evidence="1">Uncharacterized protein</fullName>
    </submittedName>
</protein>
<accession>A0A1H6U6Y5</accession>
<dbReference type="OrthoDB" id="9098616at2"/>
<name>A0A1H6U6Y5_9BURK</name>
<dbReference type="EMBL" id="FNYE01000004">
    <property type="protein sequence ID" value="SEI86334.1"/>
    <property type="molecule type" value="Genomic_DNA"/>
</dbReference>